<comment type="caution">
    <text evidence="3">The sequence shown here is derived from an EMBL/GenBank/DDBJ whole genome shotgun (WGS) entry which is preliminary data.</text>
</comment>
<dbReference type="InterPro" id="IPR005586">
    <property type="entry name" value="ABC_trans_aux"/>
</dbReference>
<feature type="signal peptide" evidence="1">
    <location>
        <begin position="1"/>
        <end position="23"/>
    </location>
</feature>
<dbReference type="EMBL" id="JAXCLW010000010">
    <property type="protein sequence ID" value="MDY0885481.1"/>
    <property type="molecule type" value="Genomic_DNA"/>
</dbReference>
<keyword evidence="4" id="KW-1185">Reference proteome</keyword>
<feature type="chain" id="PRO_5046433435" evidence="1">
    <location>
        <begin position="24"/>
        <end position="196"/>
    </location>
</feature>
<proteinExistence type="predicted"/>
<evidence type="ECO:0000259" key="2">
    <source>
        <dbReference type="Pfam" id="PF03886"/>
    </source>
</evidence>
<gene>
    <name evidence="3" type="ORF">SMD27_21755</name>
</gene>
<name>A0ABU5EGJ3_9PROT</name>
<dbReference type="Pfam" id="PF03886">
    <property type="entry name" value="ABC_trans_aux"/>
    <property type="match status" value="1"/>
</dbReference>
<dbReference type="RefSeq" id="WP_320510555.1">
    <property type="nucleotide sequence ID" value="NZ_JAXCLW010000010.1"/>
</dbReference>
<sequence length="196" mass="20928">MTKMPRQLFIATLGLTVALGGCASPSPQLYTIAPVSGAEHKAGPAVIVLQQISLARYLERQQIVRSSEGYKLDVLENDWWGEPLSAMLSRVLVEELSQRLPQSTVLGESGAVSVSPDATVELNILRLDQDAAGHVILQAQASINYKDQEAPRLQSFRFSVPPSGSDVQGEVAAISVALGQLADKLAPIIATGRTAR</sequence>
<feature type="domain" description="ABC-type transport auxiliary lipoprotein component" evidence="2">
    <location>
        <begin position="30"/>
        <end position="186"/>
    </location>
</feature>
<keyword evidence="1" id="KW-0732">Signal</keyword>
<dbReference type="Gene3D" id="3.40.50.10610">
    <property type="entry name" value="ABC-type transport auxiliary lipoprotein component"/>
    <property type="match status" value="1"/>
</dbReference>
<evidence type="ECO:0000313" key="4">
    <source>
        <dbReference type="Proteomes" id="UP001279642"/>
    </source>
</evidence>
<evidence type="ECO:0000313" key="3">
    <source>
        <dbReference type="EMBL" id="MDY0885481.1"/>
    </source>
</evidence>
<accession>A0ABU5EGJ3</accession>
<dbReference type="Proteomes" id="UP001279642">
    <property type="component" value="Unassembled WGS sequence"/>
</dbReference>
<protein>
    <submittedName>
        <fullName evidence="3">PqiC family protein</fullName>
    </submittedName>
</protein>
<organism evidence="3 4">
    <name type="scientific">Dongia soli</name>
    <dbReference type="NCBI Taxonomy" id="600628"/>
    <lineage>
        <taxon>Bacteria</taxon>
        <taxon>Pseudomonadati</taxon>
        <taxon>Pseudomonadota</taxon>
        <taxon>Alphaproteobacteria</taxon>
        <taxon>Rhodospirillales</taxon>
        <taxon>Dongiaceae</taxon>
        <taxon>Dongia</taxon>
    </lineage>
</organism>
<dbReference type="SUPFAM" id="SSF159594">
    <property type="entry name" value="XCC0632-like"/>
    <property type="match status" value="1"/>
</dbReference>
<evidence type="ECO:0000256" key="1">
    <source>
        <dbReference type="SAM" id="SignalP"/>
    </source>
</evidence>
<reference evidence="3 4" key="1">
    <citation type="journal article" date="2016" name="Antonie Van Leeuwenhoek">
        <title>Dongia soli sp. nov., isolated from soil from Dokdo, Korea.</title>
        <authorList>
            <person name="Kim D.U."/>
            <person name="Lee H."/>
            <person name="Kim H."/>
            <person name="Kim S.G."/>
            <person name="Ka J.O."/>
        </authorList>
    </citation>
    <scope>NUCLEOTIDE SEQUENCE [LARGE SCALE GENOMIC DNA]</scope>
    <source>
        <strain evidence="3 4">D78</strain>
    </source>
</reference>
<dbReference type="PROSITE" id="PS51257">
    <property type="entry name" value="PROKAR_LIPOPROTEIN"/>
    <property type="match status" value="1"/>
</dbReference>